<gene>
    <name evidence="2" type="ORF">CVO77_12215</name>
</gene>
<name>A0A2S8B486_9SPHN</name>
<dbReference type="EMBL" id="PHFW01000003">
    <property type="protein sequence ID" value="PQM27160.1"/>
    <property type="molecule type" value="Genomic_DNA"/>
</dbReference>
<comment type="caution">
    <text evidence="2">The sequence shown here is derived from an EMBL/GenBank/DDBJ whole genome shotgun (WGS) entry which is preliminary data.</text>
</comment>
<dbReference type="Proteomes" id="UP000238954">
    <property type="component" value="Chromosome"/>
</dbReference>
<dbReference type="OrthoDB" id="7259981at2"/>
<keyword evidence="3" id="KW-1185">Reference proteome</keyword>
<evidence type="ECO:0000259" key="1">
    <source>
        <dbReference type="Pfam" id="PF21798"/>
    </source>
</evidence>
<accession>A0A2S8B486</accession>
<proteinExistence type="predicted"/>
<organism evidence="2 3">
    <name type="scientific">Sphingopyxis lindanitolerans</name>
    <dbReference type="NCBI Taxonomy" id="2054227"/>
    <lineage>
        <taxon>Bacteria</taxon>
        <taxon>Pseudomonadati</taxon>
        <taxon>Pseudomonadota</taxon>
        <taxon>Alphaproteobacteria</taxon>
        <taxon>Sphingomonadales</taxon>
        <taxon>Sphingomonadaceae</taxon>
        <taxon>Sphingopyxis</taxon>
    </lineage>
</organism>
<protein>
    <recommendedName>
        <fullName evidence="1">DUF6878 domain-containing protein</fullName>
    </recommendedName>
</protein>
<dbReference type="Pfam" id="PF21798">
    <property type="entry name" value="DUF6878"/>
    <property type="match status" value="1"/>
</dbReference>
<dbReference type="InterPro" id="IPR049243">
    <property type="entry name" value="DUF6878"/>
</dbReference>
<sequence length="129" mass="14257">MQPVNKAALFSALKACDIAKIIVRFDGYGDSGQIEEVTAFLADDQECALPDELVELQKIQFGEEAQLAVRTSLTEAIEAIAYAYLASTHSGWENNEGAFGQFLFDVSAGTVTLDYNERYETSENFSHEF</sequence>
<evidence type="ECO:0000313" key="3">
    <source>
        <dbReference type="Proteomes" id="UP000238954"/>
    </source>
</evidence>
<reference evidence="3" key="1">
    <citation type="submission" date="2017-11" db="EMBL/GenBank/DDBJ databases">
        <title>The complete genome sequence of Sphingopyxis pomeranensis sp. nov. strain WS5A3p.</title>
        <authorList>
            <person name="Kaminski M.A."/>
        </authorList>
    </citation>
    <scope>NUCLEOTIDE SEQUENCE [LARGE SCALE GENOMIC DNA]</scope>
    <source>
        <strain evidence="3">WS5A3p</strain>
    </source>
</reference>
<evidence type="ECO:0000313" key="2">
    <source>
        <dbReference type="EMBL" id="PQM27160.1"/>
    </source>
</evidence>
<feature type="domain" description="DUF6878" evidence="1">
    <location>
        <begin position="1"/>
        <end position="129"/>
    </location>
</feature>
<dbReference type="AlphaFoldDB" id="A0A2S8B486"/>